<gene>
    <name evidence="4" type="ORF">DDV96_11005</name>
</gene>
<accession>A0A2U0HZQ7</accession>
<dbReference type="CDD" id="cd04179">
    <property type="entry name" value="DPM_DPG-synthase_like"/>
    <property type="match status" value="1"/>
</dbReference>
<keyword evidence="5" id="KW-1185">Reference proteome</keyword>
<keyword evidence="1" id="KW-0812">Transmembrane</keyword>
<keyword evidence="1" id="KW-1133">Transmembrane helix</keyword>
<dbReference type="InterPro" id="IPR029044">
    <property type="entry name" value="Nucleotide-diphossugar_trans"/>
</dbReference>
<dbReference type="PANTHER" id="PTHR10859">
    <property type="entry name" value="GLYCOSYL TRANSFERASE"/>
    <property type="match status" value="1"/>
</dbReference>
<sequence length="401" mass="45737">MQPKYLETTQKLKQYNCCVLIPTYNNYKTLKRVLDGVLEYTDAVVLVNDGSTDETLQILSRYPQIEQIHINKNQGKGYALKKGFKHAVSFGFDYAITLDSDGQHFPSDIPIFINALDTSKNKNLLLIGDRKMNESDVLAQSRKGNNVSSFWVRAVTDLELHDTQSGFRLYPIKYLKELSFFRNTKKFEFEVEVLVKAHWAGTLVKNVPIKVLYDLDERVSHFRPFMDIARITILIIWFLIVKYFYIRPRDFFRKVKQMGLRQFLREEVLGSNDSPEKKALSVALGLFIGLSPLWGFHTVIVIFLAIALKLNKVIAFAFSNISLPPFIPFVFLASLTTGYWVLGQKNEATLASVTDNFEVITSLKAYFVGSIVLSVGAALILGSLSYLCFYLFDTKRIQPDG</sequence>
<feature type="domain" description="Glycosyltransferase 2-like" evidence="2">
    <location>
        <begin position="18"/>
        <end position="177"/>
    </location>
</feature>
<proteinExistence type="predicted"/>
<dbReference type="PANTHER" id="PTHR10859:SF91">
    <property type="entry name" value="DOLICHYL-PHOSPHATE BETA-GLUCOSYLTRANSFERASE"/>
    <property type="match status" value="1"/>
</dbReference>
<evidence type="ECO:0000313" key="5">
    <source>
        <dbReference type="Proteomes" id="UP000245962"/>
    </source>
</evidence>
<keyword evidence="1" id="KW-0472">Membrane</keyword>
<dbReference type="AlphaFoldDB" id="A0A2U0HZQ7"/>
<dbReference type="GO" id="GO:0006487">
    <property type="term" value="P:protein N-linked glycosylation"/>
    <property type="evidence" value="ECO:0007669"/>
    <property type="project" value="TreeGrafter"/>
</dbReference>
<feature type="transmembrane region" description="Helical" evidence="1">
    <location>
        <begin position="365"/>
        <end position="392"/>
    </location>
</feature>
<dbReference type="SUPFAM" id="SSF53448">
    <property type="entry name" value="Nucleotide-diphospho-sugar transferases"/>
    <property type="match status" value="1"/>
</dbReference>
<evidence type="ECO:0000313" key="4">
    <source>
        <dbReference type="EMBL" id="PVW14362.1"/>
    </source>
</evidence>
<feature type="transmembrane region" description="Helical" evidence="1">
    <location>
        <begin position="228"/>
        <end position="246"/>
    </location>
</feature>
<dbReference type="Pfam" id="PF00535">
    <property type="entry name" value="Glycos_transf_2"/>
    <property type="match status" value="1"/>
</dbReference>
<name>A0A2U0HZQ7_9FLAO</name>
<dbReference type="EMBL" id="QEHR01000006">
    <property type="protein sequence ID" value="PVW14362.1"/>
    <property type="molecule type" value="Genomic_DNA"/>
</dbReference>
<protein>
    <submittedName>
        <fullName evidence="4">DUF2062 domain-containing protein</fullName>
    </submittedName>
</protein>
<reference evidence="4 5" key="1">
    <citation type="submission" date="2018-04" db="EMBL/GenBank/DDBJ databases">
        <title>Marixanthomonas spongiae HN-E44 sp. nov., isolated from a marine sponge.</title>
        <authorList>
            <person name="Luo L."/>
            <person name="Zhuang L."/>
        </authorList>
    </citation>
    <scope>NUCLEOTIDE SEQUENCE [LARGE SCALE GENOMIC DNA]</scope>
    <source>
        <strain evidence="4 5">HN-E44</strain>
    </source>
</reference>
<evidence type="ECO:0000256" key="1">
    <source>
        <dbReference type="SAM" id="Phobius"/>
    </source>
</evidence>
<evidence type="ECO:0000259" key="3">
    <source>
        <dbReference type="Pfam" id="PF09835"/>
    </source>
</evidence>
<feature type="domain" description="DUF2062" evidence="3">
    <location>
        <begin position="268"/>
        <end position="395"/>
    </location>
</feature>
<dbReference type="InterPro" id="IPR018639">
    <property type="entry name" value="DUF2062"/>
</dbReference>
<evidence type="ECO:0000259" key="2">
    <source>
        <dbReference type="Pfam" id="PF00535"/>
    </source>
</evidence>
<feature type="transmembrane region" description="Helical" evidence="1">
    <location>
        <begin position="279"/>
        <end position="306"/>
    </location>
</feature>
<dbReference type="Pfam" id="PF09835">
    <property type="entry name" value="DUF2062"/>
    <property type="match status" value="1"/>
</dbReference>
<organism evidence="4 5">
    <name type="scientific">Marixanthomonas spongiae</name>
    <dbReference type="NCBI Taxonomy" id="2174845"/>
    <lineage>
        <taxon>Bacteria</taxon>
        <taxon>Pseudomonadati</taxon>
        <taxon>Bacteroidota</taxon>
        <taxon>Flavobacteriia</taxon>
        <taxon>Flavobacteriales</taxon>
        <taxon>Flavobacteriaceae</taxon>
        <taxon>Marixanthomonas</taxon>
    </lineage>
</organism>
<dbReference type="InterPro" id="IPR001173">
    <property type="entry name" value="Glyco_trans_2-like"/>
</dbReference>
<dbReference type="Gene3D" id="3.90.550.10">
    <property type="entry name" value="Spore Coat Polysaccharide Biosynthesis Protein SpsA, Chain A"/>
    <property type="match status" value="1"/>
</dbReference>
<feature type="transmembrane region" description="Helical" evidence="1">
    <location>
        <begin position="313"/>
        <end position="342"/>
    </location>
</feature>
<dbReference type="Proteomes" id="UP000245962">
    <property type="component" value="Unassembled WGS sequence"/>
</dbReference>
<comment type="caution">
    <text evidence="4">The sequence shown here is derived from an EMBL/GenBank/DDBJ whole genome shotgun (WGS) entry which is preliminary data.</text>
</comment>
<dbReference type="OrthoDB" id="9810303at2"/>